<accession>A0A9Q3KA40</accession>
<proteinExistence type="predicted"/>
<dbReference type="Proteomes" id="UP000765509">
    <property type="component" value="Unassembled WGS sequence"/>
</dbReference>
<dbReference type="EMBL" id="AVOT02100506">
    <property type="protein sequence ID" value="MBW0577394.1"/>
    <property type="molecule type" value="Genomic_DNA"/>
</dbReference>
<comment type="caution">
    <text evidence="2">The sequence shown here is derived from an EMBL/GenBank/DDBJ whole genome shotgun (WGS) entry which is preliminary data.</text>
</comment>
<keyword evidence="3" id="KW-1185">Reference proteome</keyword>
<evidence type="ECO:0000313" key="3">
    <source>
        <dbReference type="Proteomes" id="UP000765509"/>
    </source>
</evidence>
<reference evidence="2" key="1">
    <citation type="submission" date="2021-03" db="EMBL/GenBank/DDBJ databases">
        <title>Draft genome sequence of rust myrtle Austropuccinia psidii MF-1, a brazilian biotype.</title>
        <authorList>
            <person name="Quecine M.C."/>
            <person name="Pachon D.M.R."/>
            <person name="Bonatelli M.L."/>
            <person name="Correr F.H."/>
            <person name="Franceschini L.M."/>
            <person name="Leite T.F."/>
            <person name="Margarido G.R.A."/>
            <person name="Almeida C.A."/>
            <person name="Ferrarezi J.A."/>
            <person name="Labate C.A."/>
        </authorList>
    </citation>
    <scope>NUCLEOTIDE SEQUENCE</scope>
    <source>
        <strain evidence="2">MF-1</strain>
    </source>
</reference>
<feature type="region of interest" description="Disordered" evidence="1">
    <location>
        <begin position="53"/>
        <end position="84"/>
    </location>
</feature>
<name>A0A9Q3KA40_9BASI</name>
<dbReference type="AlphaFoldDB" id="A0A9Q3KA40"/>
<protein>
    <submittedName>
        <fullName evidence="2">Uncharacterized protein</fullName>
    </submittedName>
</protein>
<gene>
    <name evidence="2" type="ORF">O181_117109</name>
</gene>
<feature type="compositionally biased region" description="Basic and acidic residues" evidence="1">
    <location>
        <begin position="132"/>
        <end position="141"/>
    </location>
</feature>
<evidence type="ECO:0000256" key="1">
    <source>
        <dbReference type="SAM" id="MobiDB-lite"/>
    </source>
</evidence>
<feature type="region of interest" description="Disordered" evidence="1">
    <location>
        <begin position="107"/>
        <end position="141"/>
    </location>
</feature>
<evidence type="ECO:0000313" key="2">
    <source>
        <dbReference type="EMBL" id="MBW0577394.1"/>
    </source>
</evidence>
<sequence length="255" mass="28637">MELDSEVEFIPQKGNKREKSPVEQNTHKEVPYPKEGSNIHIHEPVQAVLHHVQGQGLGNASTNPPRSDELLAHPEKGPQRGGNGEILQWMESTIIQTSYQKDKGITCQKAGGKQGIRPNSFYQKAKSQPPSPREEGEKGKELQETIFPKLQDSKNPRRYPGQCIQHCQNLDGIQGQRGTKNETPPFPKEIDLSTDVVNTLTEIKDNILPLQDIRSSLLSLKEINNSLVSFTKIVVQNKKKLTASNLWLRIINEKS</sequence>
<feature type="region of interest" description="Disordered" evidence="1">
    <location>
        <begin position="1"/>
        <end position="38"/>
    </location>
</feature>
<feature type="compositionally biased region" description="Basic and acidic residues" evidence="1">
    <location>
        <begin position="15"/>
        <end position="32"/>
    </location>
</feature>
<feature type="compositionally biased region" description="Basic and acidic residues" evidence="1">
    <location>
        <begin position="66"/>
        <end position="78"/>
    </location>
</feature>
<organism evidence="2 3">
    <name type="scientific">Austropuccinia psidii MF-1</name>
    <dbReference type="NCBI Taxonomy" id="1389203"/>
    <lineage>
        <taxon>Eukaryota</taxon>
        <taxon>Fungi</taxon>
        <taxon>Dikarya</taxon>
        <taxon>Basidiomycota</taxon>
        <taxon>Pucciniomycotina</taxon>
        <taxon>Pucciniomycetes</taxon>
        <taxon>Pucciniales</taxon>
        <taxon>Sphaerophragmiaceae</taxon>
        <taxon>Austropuccinia</taxon>
    </lineage>
</organism>